<name>A0A183BCE2_9TREM</name>
<evidence type="ECO:0000313" key="2">
    <source>
        <dbReference type="Proteomes" id="UP000272942"/>
    </source>
</evidence>
<organism evidence="3">
    <name type="scientific">Echinostoma caproni</name>
    <dbReference type="NCBI Taxonomy" id="27848"/>
    <lineage>
        <taxon>Eukaryota</taxon>
        <taxon>Metazoa</taxon>
        <taxon>Spiralia</taxon>
        <taxon>Lophotrochozoa</taxon>
        <taxon>Platyhelminthes</taxon>
        <taxon>Trematoda</taxon>
        <taxon>Digenea</taxon>
        <taxon>Plagiorchiida</taxon>
        <taxon>Echinostomata</taxon>
        <taxon>Echinostomatoidea</taxon>
        <taxon>Echinostomatidae</taxon>
        <taxon>Echinostoma</taxon>
    </lineage>
</organism>
<sequence>MHYRRICRIVRFVDTFGSNFGYTLLLDLFRSYTASMPCIEFILQLNKQASKCNYGDRLEEERFNRPIAGIHNISLQHWPYPQGMPNAQVQPHRFPSPTSDENSSPMYTLKTAERNGQFVFAPPRFESAHSPSILGFRAMRLRQGSITLYSNNDMPFSSHLQHLIVQCSDNVGGMKVPSVKLEMDGESIFLKRRVFPYGQREGILKASQKME</sequence>
<reference evidence="1 2" key="2">
    <citation type="submission" date="2018-11" db="EMBL/GenBank/DDBJ databases">
        <authorList>
            <consortium name="Pathogen Informatics"/>
        </authorList>
    </citation>
    <scope>NUCLEOTIDE SEQUENCE [LARGE SCALE GENOMIC DNA]</scope>
    <source>
        <strain evidence="1 2">Egypt</strain>
    </source>
</reference>
<keyword evidence="2" id="KW-1185">Reference proteome</keyword>
<dbReference type="EMBL" id="UZAN01066350">
    <property type="protein sequence ID" value="VDP94149.1"/>
    <property type="molecule type" value="Genomic_DNA"/>
</dbReference>
<accession>A0A183BCE2</accession>
<protein>
    <submittedName>
        <fullName evidence="3">Velvet domain-containing protein</fullName>
    </submittedName>
</protein>
<proteinExistence type="predicted"/>
<gene>
    <name evidence="1" type="ORF">ECPE_LOCUS16876</name>
</gene>
<dbReference type="AlphaFoldDB" id="A0A183BCE2"/>
<evidence type="ECO:0000313" key="1">
    <source>
        <dbReference type="EMBL" id="VDP94149.1"/>
    </source>
</evidence>
<dbReference type="Proteomes" id="UP000272942">
    <property type="component" value="Unassembled WGS sequence"/>
</dbReference>
<reference evidence="3" key="1">
    <citation type="submission" date="2016-06" db="UniProtKB">
        <authorList>
            <consortium name="WormBaseParasite"/>
        </authorList>
    </citation>
    <scope>IDENTIFICATION</scope>
</reference>
<evidence type="ECO:0000313" key="3">
    <source>
        <dbReference type="WBParaSite" id="ECPE_0001692001-mRNA-1"/>
    </source>
</evidence>
<dbReference type="WBParaSite" id="ECPE_0001692001-mRNA-1">
    <property type="protein sequence ID" value="ECPE_0001692001-mRNA-1"/>
    <property type="gene ID" value="ECPE_0001692001"/>
</dbReference>